<organism evidence="2 3">
    <name type="scientific">candidate division TA06 bacterium</name>
    <dbReference type="NCBI Taxonomy" id="2250710"/>
    <lineage>
        <taxon>Bacteria</taxon>
        <taxon>Bacteria division TA06</taxon>
    </lineage>
</organism>
<evidence type="ECO:0000313" key="2">
    <source>
        <dbReference type="EMBL" id="MBI4726383.1"/>
    </source>
</evidence>
<dbReference type="InterPro" id="IPR026444">
    <property type="entry name" value="Secre_tail"/>
</dbReference>
<dbReference type="Pfam" id="PF13860">
    <property type="entry name" value="FlgD_ig"/>
    <property type="match status" value="1"/>
</dbReference>
<protein>
    <submittedName>
        <fullName evidence="2">T9SS type A sorting domain-containing protein</fullName>
    </submittedName>
</protein>
<proteinExistence type="predicted"/>
<sequence length="173" mass="19597">MNRIDLFLSLDGGINYTDTIRLWAPVYTPYVWKVPNKSSKTCKIKVIAYDSGYNPISDESDVSFGVTMTGVAGDPGNREQIFVFRLWQNAPNPFKQLTTINYQLPQAGQVSLKIYNINGQLVRTLFKGNKESGQYSVIWNGTDNKNRKISNGIYIVKLKANQQTITNRIILIK</sequence>
<dbReference type="AlphaFoldDB" id="A0A933IDC3"/>
<dbReference type="Proteomes" id="UP000736328">
    <property type="component" value="Unassembled WGS sequence"/>
</dbReference>
<gene>
    <name evidence="2" type="ORF">HY768_04020</name>
</gene>
<dbReference type="EMBL" id="JACQXR010000047">
    <property type="protein sequence ID" value="MBI4726383.1"/>
    <property type="molecule type" value="Genomic_DNA"/>
</dbReference>
<evidence type="ECO:0000313" key="3">
    <source>
        <dbReference type="Proteomes" id="UP000736328"/>
    </source>
</evidence>
<evidence type="ECO:0000259" key="1">
    <source>
        <dbReference type="Pfam" id="PF13860"/>
    </source>
</evidence>
<feature type="domain" description="FlgD/Vpr Ig-like" evidence="1">
    <location>
        <begin position="100"/>
        <end position="162"/>
    </location>
</feature>
<name>A0A933IDC3_UNCT6</name>
<accession>A0A933IDC3</accession>
<comment type="caution">
    <text evidence="2">The sequence shown here is derived from an EMBL/GenBank/DDBJ whole genome shotgun (WGS) entry which is preliminary data.</text>
</comment>
<reference evidence="2" key="1">
    <citation type="submission" date="2020-07" db="EMBL/GenBank/DDBJ databases">
        <title>Huge and variable diversity of episymbiotic CPR bacteria and DPANN archaea in groundwater ecosystems.</title>
        <authorList>
            <person name="He C.Y."/>
            <person name="Keren R."/>
            <person name="Whittaker M."/>
            <person name="Farag I.F."/>
            <person name="Doudna J."/>
            <person name="Cate J.H.D."/>
            <person name="Banfield J.F."/>
        </authorList>
    </citation>
    <scope>NUCLEOTIDE SEQUENCE</scope>
    <source>
        <strain evidence="2">NC_groundwater_1520_Pr4_B-0.1um_53_5</strain>
    </source>
</reference>
<dbReference type="Gene3D" id="2.60.40.4070">
    <property type="match status" value="1"/>
</dbReference>
<dbReference type="InterPro" id="IPR025965">
    <property type="entry name" value="FlgD/Vpr_Ig-like"/>
</dbReference>
<dbReference type="NCBIfam" id="TIGR04183">
    <property type="entry name" value="Por_Secre_tail"/>
    <property type="match status" value="1"/>
</dbReference>